<dbReference type="EMBL" id="BJCC01000003">
    <property type="protein sequence ID" value="GCF92475.1"/>
    <property type="molecule type" value="Genomic_DNA"/>
</dbReference>
<sequence length="76" mass="8880">MNHRRIMWQNIIRCLSGYYDHQQRDDQLAILNGMILFLETELIDLGTSTSSAETEMLKELIKKYESLDLDFGQGEV</sequence>
<protein>
    <submittedName>
        <fullName evidence="1">Uncharacterized protein</fullName>
    </submittedName>
</protein>
<evidence type="ECO:0000313" key="2">
    <source>
        <dbReference type="Proteomes" id="UP000290567"/>
    </source>
</evidence>
<dbReference type="RefSeq" id="WP_146620986.1">
    <property type="nucleotide sequence ID" value="NZ_BJCC01000003.1"/>
</dbReference>
<accession>A0A4P5P3Y1</accession>
<proteinExistence type="predicted"/>
<comment type="caution">
    <text evidence="1">The sequence shown here is derived from an EMBL/GenBank/DDBJ whole genome shotgun (WGS) entry which is preliminary data.</text>
</comment>
<reference evidence="2" key="1">
    <citation type="submission" date="2019-02" db="EMBL/GenBank/DDBJ databases">
        <title>Draft genome sequence of Enterococcus sp. Gos25-1.</title>
        <authorList>
            <person name="Tanaka N."/>
            <person name="Shiwa Y."/>
            <person name="Fujita N."/>
        </authorList>
    </citation>
    <scope>NUCLEOTIDE SEQUENCE [LARGE SCALE GENOMIC DNA]</scope>
    <source>
        <strain evidence="2">Gos25-1</strain>
    </source>
</reference>
<dbReference type="Proteomes" id="UP000290567">
    <property type="component" value="Unassembled WGS sequence"/>
</dbReference>
<organism evidence="1 2">
    <name type="scientific">Enterococcus florum</name>
    <dbReference type="NCBI Taxonomy" id="2480627"/>
    <lineage>
        <taxon>Bacteria</taxon>
        <taxon>Bacillati</taxon>
        <taxon>Bacillota</taxon>
        <taxon>Bacilli</taxon>
        <taxon>Lactobacillales</taxon>
        <taxon>Enterococcaceae</taxon>
        <taxon>Enterococcus</taxon>
    </lineage>
</organism>
<keyword evidence="2" id="KW-1185">Reference proteome</keyword>
<name>A0A4P5P3Y1_9ENTE</name>
<gene>
    <name evidence="1" type="ORF">NRIC_03660</name>
</gene>
<evidence type="ECO:0000313" key="1">
    <source>
        <dbReference type="EMBL" id="GCF92475.1"/>
    </source>
</evidence>
<dbReference type="AlphaFoldDB" id="A0A4P5P3Y1"/>